<dbReference type="PANTHER" id="PTHR31672">
    <property type="entry name" value="BNACNNG10540D PROTEIN"/>
    <property type="match status" value="1"/>
</dbReference>
<dbReference type="InterPro" id="IPR036047">
    <property type="entry name" value="F-box-like_dom_sf"/>
</dbReference>
<dbReference type="AlphaFoldDB" id="A0A4Y7LAP8"/>
<dbReference type="NCBIfam" id="TIGR01640">
    <property type="entry name" value="F_box_assoc_1"/>
    <property type="match status" value="1"/>
</dbReference>
<accession>A0A4Y7LAP8</accession>
<feature type="region of interest" description="Disordered" evidence="1">
    <location>
        <begin position="387"/>
        <end position="432"/>
    </location>
</feature>
<dbReference type="Pfam" id="PF00646">
    <property type="entry name" value="F-box"/>
    <property type="match status" value="1"/>
</dbReference>
<dbReference type="SUPFAM" id="SSF50965">
    <property type="entry name" value="Galactose oxidase, central domain"/>
    <property type="match status" value="1"/>
</dbReference>
<dbReference type="PROSITE" id="PS50181">
    <property type="entry name" value="FBOX"/>
    <property type="match status" value="1"/>
</dbReference>
<proteinExistence type="predicted"/>
<gene>
    <name evidence="3" type="ORF">C5167_044159</name>
</gene>
<dbReference type="PANTHER" id="PTHR31672:SF13">
    <property type="entry name" value="F-BOX PROTEIN CPR30-LIKE"/>
    <property type="match status" value="1"/>
</dbReference>
<organism evidence="3 4">
    <name type="scientific">Papaver somniferum</name>
    <name type="common">Opium poppy</name>
    <dbReference type="NCBI Taxonomy" id="3469"/>
    <lineage>
        <taxon>Eukaryota</taxon>
        <taxon>Viridiplantae</taxon>
        <taxon>Streptophyta</taxon>
        <taxon>Embryophyta</taxon>
        <taxon>Tracheophyta</taxon>
        <taxon>Spermatophyta</taxon>
        <taxon>Magnoliopsida</taxon>
        <taxon>Ranunculales</taxon>
        <taxon>Papaveraceae</taxon>
        <taxon>Papaveroideae</taxon>
        <taxon>Papaver</taxon>
    </lineage>
</organism>
<dbReference type="Gene3D" id="1.20.1280.50">
    <property type="match status" value="1"/>
</dbReference>
<dbReference type="SMART" id="SM00256">
    <property type="entry name" value="FBOX"/>
    <property type="match status" value="1"/>
</dbReference>
<dbReference type="Gramene" id="RZC81588">
    <property type="protein sequence ID" value="RZC81588"/>
    <property type="gene ID" value="C5167_044159"/>
</dbReference>
<evidence type="ECO:0000256" key="1">
    <source>
        <dbReference type="SAM" id="MobiDB-lite"/>
    </source>
</evidence>
<evidence type="ECO:0000313" key="3">
    <source>
        <dbReference type="EMBL" id="RZC81588.1"/>
    </source>
</evidence>
<evidence type="ECO:0000259" key="2">
    <source>
        <dbReference type="PROSITE" id="PS50181"/>
    </source>
</evidence>
<dbReference type="CDD" id="cd22157">
    <property type="entry name" value="F-box_AtFBW1-like"/>
    <property type="match status" value="1"/>
</dbReference>
<evidence type="ECO:0000313" key="4">
    <source>
        <dbReference type="Proteomes" id="UP000316621"/>
    </source>
</evidence>
<feature type="compositionally biased region" description="Acidic residues" evidence="1">
    <location>
        <begin position="390"/>
        <end position="413"/>
    </location>
</feature>
<dbReference type="InterPro" id="IPR017451">
    <property type="entry name" value="F-box-assoc_interact_dom"/>
</dbReference>
<feature type="domain" description="F-box" evidence="2">
    <location>
        <begin position="9"/>
        <end position="55"/>
    </location>
</feature>
<dbReference type="InterPro" id="IPR013187">
    <property type="entry name" value="F-box-assoc_dom_typ3"/>
</dbReference>
<dbReference type="EMBL" id="CM010724">
    <property type="protein sequence ID" value="RZC81588.1"/>
    <property type="molecule type" value="Genomic_DNA"/>
</dbReference>
<dbReference type="SUPFAM" id="SSF81383">
    <property type="entry name" value="F-box domain"/>
    <property type="match status" value="1"/>
</dbReference>
<dbReference type="InterPro" id="IPR050796">
    <property type="entry name" value="SCF_F-box_component"/>
</dbReference>
<dbReference type="OMA" id="WELKDSE"/>
<sequence>MKKNRTTRGNGMVTLPWDLLPDILAWLPVKSIARFRCVNKAWCKLLRNTEFLKRQYKHAVEMKRFSIMFHNQNDIYTFSYDPLLSTCEGSGHVEYPVKSVKMGIEFFGCCNGLVFLRHVNKFNSAVLILWNPSSNECKKLPDPPTKLKEHRGGFVEYGFGYDCQIEDFKVVRIAQGFKKGWCEVQVFSLRSNSWRRLEDIQVDKLSYDFNRPDMCRLPVNGALHWKALVGGDLGTDNILRFDFEKEEFDQISIPDEVNDDHERHLCVLGGSLWLLVNEYGCSLEFWELKDSEGKRSWNRCFSIDIDKFDSDKDLIPLQLLENGKILFGVHSGSDLQFVLYDQKRETTRTLKVHEGLVTSSFPTSVYVESLISLETGTYLGKVQWGKVEEDVSEEKEGEEEEDKVEVEDEEDDGGTGAGVAGTSDDNDEEESK</sequence>
<dbReference type="Proteomes" id="UP000316621">
    <property type="component" value="Chromosome 10"/>
</dbReference>
<name>A0A4Y7LAP8_PAPSO</name>
<keyword evidence="4" id="KW-1185">Reference proteome</keyword>
<protein>
    <recommendedName>
        <fullName evidence="2">F-box domain-containing protein</fullName>
    </recommendedName>
</protein>
<dbReference type="InterPro" id="IPR001810">
    <property type="entry name" value="F-box_dom"/>
</dbReference>
<dbReference type="InterPro" id="IPR011043">
    <property type="entry name" value="Gal_Oxase/kelch_b-propeller"/>
</dbReference>
<dbReference type="Pfam" id="PF08268">
    <property type="entry name" value="FBA_3"/>
    <property type="match status" value="1"/>
</dbReference>
<reference evidence="3 4" key="1">
    <citation type="journal article" date="2018" name="Science">
        <title>The opium poppy genome and morphinan production.</title>
        <authorList>
            <person name="Guo L."/>
            <person name="Winzer T."/>
            <person name="Yang X."/>
            <person name="Li Y."/>
            <person name="Ning Z."/>
            <person name="He Z."/>
            <person name="Teodor R."/>
            <person name="Lu Y."/>
            <person name="Bowser T.A."/>
            <person name="Graham I.A."/>
            <person name="Ye K."/>
        </authorList>
    </citation>
    <scope>NUCLEOTIDE SEQUENCE [LARGE SCALE GENOMIC DNA]</scope>
    <source>
        <strain evidence="4">cv. HN1</strain>
        <tissue evidence="3">Leaves</tissue>
    </source>
</reference>